<evidence type="ECO:0000256" key="5">
    <source>
        <dbReference type="ARBA" id="ARBA00023274"/>
    </source>
</evidence>
<dbReference type="NCBIfam" id="TIGR00158">
    <property type="entry name" value="L9"/>
    <property type="match status" value="1"/>
</dbReference>
<keyword evidence="5" id="KW-0687">Ribonucleoprotein</keyword>
<dbReference type="EMBL" id="VSSQ01042202">
    <property type="protein sequence ID" value="MPM95744.1"/>
    <property type="molecule type" value="Genomic_DNA"/>
</dbReference>
<evidence type="ECO:0000256" key="2">
    <source>
        <dbReference type="ARBA" id="ARBA00022730"/>
    </source>
</evidence>
<proteinExistence type="inferred from homology"/>
<dbReference type="GO" id="GO:0005840">
    <property type="term" value="C:ribosome"/>
    <property type="evidence" value="ECO:0007669"/>
    <property type="project" value="UniProtKB-KW"/>
</dbReference>
<evidence type="ECO:0000313" key="7">
    <source>
        <dbReference type="EMBL" id="MPM95744.1"/>
    </source>
</evidence>
<accession>A0A645E1T6</accession>
<keyword evidence="4 7" id="KW-0689">Ribosomal protein</keyword>
<comment type="similarity">
    <text evidence="1">Belongs to the bacterial ribosomal protein bL9 family.</text>
</comment>
<dbReference type="Gene3D" id="3.10.430.100">
    <property type="entry name" value="Ribosomal protein L9, C-terminal domain"/>
    <property type="match status" value="1"/>
</dbReference>
<dbReference type="Gene3D" id="3.40.5.10">
    <property type="entry name" value="Ribosomal protein L9, N-terminal domain"/>
    <property type="match status" value="1"/>
</dbReference>
<dbReference type="InterPro" id="IPR020070">
    <property type="entry name" value="Ribosomal_bL9_N"/>
</dbReference>
<reference evidence="7" key="1">
    <citation type="submission" date="2019-08" db="EMBL/GenBank/DDBJ databases">
        <authorList>
            <person name="Kucharzyk K."/>
            <person name="Murdoch R.W."/>
            <person name="Higgins S."/>
            <person name="Loffler F."/>
        </authorList>
    </citation>
    <scope>NUCLEOTIDE SEQUENCE</scope>
</reference>
<name>A0A645E1T6_9ZZZZ</name>
<dbReference type="InterPro" id="IPR036791">
    <property type="entry name" value="Ribosomal_bL9_C_sf"/>
</dbReference>
<dbReference type="InterPro" id="IPR000244">
    <property type="entry name" value="Ribosomal_bL9"/>
</dbReference>
<dbReference type="GO" id="GO:0019843">
    <property type="term" value="F:rRNA binding"/>
    <property type="evidence" value="ECO:0007669"/>
    <property type="project" value="UniProtKB-KW"/>
</dbReference>
<dbReference type="GO" id="GO:0003735">
    <property type="term" value="F:structural constituent of ribosome"/>
    <property type="evidence" value="ECO:0007669"/>
    <property type="project" value="InterPro"/>
</dbReference>
<feature type="domain" description="Ribosomal protein L9" evidence="6">
    <location>
        <begin position="13"/>
        <end position="40"/>
    </location>
</feature>
<dbReference type="InterPro" id="IPR020594">
    <property type="entry name" value="Ribosomal_bL9_bac/chp"/>
</dbReference>
<dbReference type="InterPro" id="IPR020069">
    <property type="entry name" value="Ribosomal_bL9_C"/>
</dbReference>
<sequence length="148" mass="16468">MKVILKQDVNKIGKKGELLEVADGYGRNFLIARGLADEATEGKVRELQQMQKTQKIKDDKKLKIAEEARKKLGGKVVRIKVNTGEGGKLFGSVTTAQIAEALAIQFSVPVDKKDLKMEETVKQTGEYRFKAKLYTGVEAEMTLKVEPE</sequence>
<dbReference type="Pfam" id="PF01281">
    <property type="entry name" value="Ribosomal_L9_N"/>
    <property type="match status" value="1"/>
</dbReference>
<keyword evidence="2" id="KW-0699">rRNA-binding</keyword>
<dbReference type="InterPro" id="IPR009027">
    <property type="entry name" value="Ribosomal_bL9/RNase_H1_N"/>
</dbReference>
<dbReference type="SUPFAM" id="SSF55653">
    <property type="entry name" value="Ribosomal protein L9 C-domain"/>
    <property type="match status" value="1"/>
</dbReference>
<protein>
    <submittedName>
        <fullName evidence="7">50S ribosomal protein L9</fullName>
    </submittedName>
</protein>
<evidence type="ECO:0000256" key="4">
    <source>
        <dbReference type="ARBA" id="ARBA00022980"/>
    </source>
</evidence>
<comment type="caution">
    <text evidence="7">The sequence shown here is derived from an EMBL/GenBank/DDBJ whole genome shotgun (WGS) entry which is preliminary data.</text>
</comment>
<evidence type="ECO:0000256" key="3">
    <source>
        <dbReference type="ARBA" id="ARBA00022884"/>
    </source>
</evidence>
<dbReference type="SUPFAM" id="SSF55658">
    <property type="entry name" value="L9 N-domain-like"/>
    <property type="match status" value="1"/>
</dbReference>
<dbReference type="GO" id="GO:1990904">
    <property type="term" value="C:ribonucleoprotein complex"/>
    <property type="evidence" value="ECO:0007669"/>
    <property type="project" value="UniProtKB-KW"/>
</dbReference>
<dbReference type="AlphaFoldDB" id="A0A645E1T6"/>
<dbReference type="Pfam" id="PF03948">
    <property type="entry name" value="Ribosomal_L9_C"/>
    <property type="match status" value="1"/>
</dbReference>
<dbReference type="HAMAP" id="MF_00503">
    <property type="entry name" value="Ribosomal_bL9"/>
    <property type="match status" value="1"/>
</dbReference>
<dbReference type="PANTHER" id="PTHR21368">
    <property type="entry name" value="50S RIBOSOMAL PROTEIN L9"/>
    <property type="match status" value="1"/>
</dbReference>
<evidence type="ECO:0000256" key="1">
    <source>
        <dbReference type="ARBA" id="ARBA00010605"/>
    </source>
</evidence>
<dbReference type="GO" id="GO:0006412">
    <property type="term" value="P:translation"/>
    <property type="evidence" value="ECO:0007669"/>
    <property type="project" value="InterPro"/>
</dbReference>
<dbReference type="InterPro" id="IPR036935">
    <property type="entry name" value="Ribosomal_bL9_N_sf"/>
</dbReference>
<keyword evidence="3" id="KW-0694">RNA-binding</keyword>
<evidence type="ECO:0000259" key="6">
    <source>
        <dbReference type="PROSITE" id="PS00651"/>
    </source>
</evidence>
<gene>
    <name evidence="7" type="primary">rplI_42</name>
    <name evidence="7" type="ORF">SDC9_142899</name>
</gene>
<dbReference type="PROSITE" id="PS00651">
    <property type="entry name" value="RIBOSOMAL_L9"/>
    <property type="match status" value="1"/>
</dbReference>
<organism evidence="7">
    <name type="scientific">bioreactor metagenome</name>
    <dbReference type="NCBI Taxonomy" id="1076179"/>
    <lineage>
        <taxon>unclassified sequences</taxon>
        <taxon>metagenomes</taxon>
        <taxon>ecological metagenomes</taxon>
    </lineage>
</organism>